<evidence type="ECO:0008006" key="3">
    <source>
        <dbReference type="Google" id="ProtNLM"/>
    </source>
</evidence>
<protein>
    <recommendedName>
        <fullName evidence="3">Cytochrome c</fullName>
    </recommendedName>
</protein>
<comment type="caution">
    <text evidence="1">The sequence shown here is derived from an EMBL/GenBank/DDBJ whole genome shotgun (WGS) entry which is preliminary data.</text>
</comment>
<dbReference type="Proteomes" id="UP000321832">
    <property type="component" value="Unassembled WGS sequence"/>
</dbReference>
<organism evidence="1 2">
    <name type="scientific">Piscinibacter aquaticus</name>
    <dbReference type="NCBI Taxonomy" id="392597"/>
    <lineage>
        <taxon>Bacteria</taxon>
        <taxon>Pseudomonadati</taxon>
        <taxon>Pseudomonadota</taxon>
        <taxon>Betaproteobacteria</taxon>
        <taxon>Burkholderiales</taxon>
        <taxon>Sphaerotilaceae</taxon>
        <taxon>Piscinibacter</taxon>
    </lineage>
</organism>
<sequence>MPADEASLAMPDLMALVVDPAAGVFGPAFQRDPQREPKAAQAWQAVADAASELERTAAVLEQPGWSLGRAEWLRSVAELREGTRAGVQAARQRDARQLARAAQRLQVACDGCHAQYAPALR</sequence>
<dbReference type="InterPro" id="IPR010980">
    <property type="entry name" value="Cyt_c/b562"/>
</dbReference>
<dbReference type="EMBL" id="VOPW01000001">
    <property type="protein sequence ID" value="TXC67119.1"/>
    <property type="molecule type" value="Genomic_DNA"/>
</dbReference>
<dbReference type="GO" id="GO:0005506">
    <property type="term" value="F:iron ion binding"/>
    <property type="evidence" value="ECO:0007669"/>
    <property type="project" value="InterPro"/>
</dbReference>
<name>A0A5C6U2T0_9BURK</name>
<dbReference type="GO" id="GO:0022900">
    <property type="term" value="P:electron transport chain"/>
    <property type="evidence" value="ECO:0007669"/>
    <property type="project" value="InterPro"/>
</dbReference>
<dbReference type="GO" id="GO:0009055">
    <property type="term" value="F:electron transfer activity"/>
    <property type="evidence" value="ECO:0007669"/>
    <property type="project" value="InterPro"/>
</dbReference>
<dbReference type="AlphaFoldDB" id="A0A5C6U2T0"/>
<evidence type="ECO:0000313" key="1">
    <source>
        <dbReference type="EMBL" id="TXC67119.1"/>
    </source>
</evidence>
<reference evidence="1 2" key="1">
    <citation type="submission" date="2019-08" db="EMBL/GenBank/DDBJ databases">
        <authorList>
            <person name="Khan S.A."/>
            <person name="Jeon C.O."/>
            <person name="Jeong S.E."/>
        </authorList>
    </citation>
    <scope>NUCLEOTIDE SEQUENCE [LARGE SCALE GENOMIC DNA]</scope>
    <source>
        <strain evidence="2">IMCC1728</strain>
    </source>
</reference>
<gene>
    <name evidence="1" type="ORF">FSC37_19515</name>
</gene>
<evidence type="ECO:0000313" key="2">
    <source>
        <dbReference type="Proteomes" id="UP000321832"/>
    </source>
</evidence>
<accession>A0A5C6U2T0</accession>
<dbReference type="GO" id="GO:0020037">
    <property type="term" value="F:heme binding"/>
    <property type="evidence" value="ECO:0007669"/>
    <property type="project" value="InterPro"/>
</dbReference>
<dbReference type="SUPFAM" id="SSF47175">
    <property type="entry name" value="Cytochromes"/>
    <property type="match status" value="1"/>
</dbReference>
<keyword evidence="2" id="KW-1185">Reference proteome</keyword>
<proteinExistence type="predicted"/>